<dbReference type="Pfam" id="PF00825">
    <property type="entry name" value="Ribonuclease_P"/>
    <property type="match status" value="1"/>
</dbReference>
<dbReference type="EC" id="3.1.26.5" evidence="6"/>
<gene>
    <name evidence="7" type="ORF">GCM10007377_14000</name>
</gene>
<dbReference type="InterPro" id="IPR000100">
    <property type="entry name" value="RNase_P"/>
</dbReference>
<dbReference type="InterPro" id="IPR014721">
    <property type="entry name" value="Ribsml_uS5_D2-typ_fold_subgr"/>
</dbReference>
<evidence type="ECO:0000256" key="2">
    <source>
        <dbReference type="ARBA" id="ARBA00022722"/>
    </source>
</evidence>
<evidence type="ECO:0000256" key="1">
    <source>
        <dbReference type="ARBA" id="ARBA00022694"/>
    </source>
</evidence>
<name>A0A8J3AJN9_9BIFI</name>
<dbReference type="AlphaFoldDB" id="A0A8J3AJN9"/>
<protein>
    <recommendedName>
        <fullName evidence="6">Ribonuclease P protein component</fullName>
        <ecNumber evidence="6">3.1.26.5</ecNumber>
    </recommendedName>
</protein>
<evidence type="ECO:0000313" key="7">
    <source>
        <dbReference type="EMBL" id="GGI15055.1"/>
    </source>
</evidence>
<dbReference type="EMBL" id="BMDH01000004">
    <property type="protein sequence ID" value="GGI15055.1"/>
    <property type="molecule type" value="Genomic_DNA"/>
</dbReference>
<keyword evidence="8" id="KW-1185">Reference proteome</keyword>
<dbReference type="InterPro" id="IPR020568">
    <property type="entry name" value="Ribosomal_Su5_D2-typ_SF"/>
</dbReference>
<dbReference type="PANTHER" id="PTHR33992">
    <property type="entry name" value="RIBONUCLEASE P PROTEIN COMPONENT"/>
    <property type="match status" value="1"/>
</dbReference>
<evidence type="ECO:0000256" key="5">
    <source>
        <dbReference type="ARBA" id="ARBA00022884"/>
    </source>
</evidence>
<reference evidence="7" key="1">
    <citation type="journal article" date="2014" name="Int. J. Syst. Evol. Microbiol.">
        <title>Complete genome sequence of Corynebacterium casei LMG S-19264T (=DSM 44701T), isolated from a smear-ripened cheese.</title>
        <authorList>
            <consortium name="US DOE Joint Genome Institute (JGI-PGF)"/>
            <person name="Walter F."/>
            <person name="Albersmeier A."/>
            <person name="Kalinowski J."/>
            <person name="Ruckert C."/>
        </authorList>
    </citation>
    <scope>NUCLEOTIDE SEQUENCE</scope>
    <source>
        <strain evidence="7">CCM 8606</strain>
    </source>
</reference>
<dbReference type="PANTHER" id="PTHR33992:SF1">
    <property type="entry name" value="RIBONUCLEASE P PROTEIN COMPONENT"/>
    <property type="match status" value="1"/>
</dbReference>
<accession>A0A8J3AJN9</accession>
<evidence type="ECO:0000256" key="4">
    <source>
        <dbReference type="ARBA" id="ARBA00022801"/>
    </source>
</evidence>
<keyword evidence="2" id="KW-0540">Nuclease</keyword>
<evidence type="ECO:0000313" key="8">
    <source>
        <dbReference type="Proteomes" id="UP000619536"/>
    </source>
</evidence>
<evidence type="ECO:0000256" key="3">
    <source>
        <dbReference type="ARBA" id="ARBA00022759"/>
    </source>
</evidence>
<keyword evidence="3" id="KW-0255">Endonuclease</keyword>
<dbReference type="GO" id="GO:0000049">
    <property type="term" value="F:tRNA binding"/>
    <property type="evidence" value="ECO:0007669"/>
    <property type="project" value="InterPro"/>
</dbReference>
<keyword evidence="4" id="KW-0378">Hydrolase</keyword>
<comment type="caution">
    <text evidence="7">The sequence shown here is derived from an EMBL/GenBank/DDBJ whole genome shotgun (WGS) entry which is preliminary data.</text>
</comment>
<keyword evidence="1" id="KW-0819">tRNA processing</keyword>
<keyword evidence="5" id="KW-0694">RNA-binding</keyword>
<reference evidence="7" key="2">
    <citation type="submission" date="2020-09" db="EMBL/GenBank/DDBJ databases">
        <authorList>
            <person name="Sun Q."/>
            <person name="Sedlacek I."/>
        </authorList>
    </citation>
    <scope>NUCLEOTIDE SEQUENCE</scope>
    <source>
        <strain evidence="7">CCM 8606</strain>
    </source>
</reference>
<organism evidence="7 8">
    <name type="scientific">Galliscardovia ingluviei</name>
    <dbReference type="NCBI Taxonomy" id="1769422"/>
    <lineage>
        <taxon>Bacteria</taxon>
        <taxon>Bacillati</taxon>
        <taxon>Actinomycetota</taxon>
        <taxon>Actinomycetes</taxon>
        <taxon>Bifidobacteriales</taxon>
        <taxon>Bifidobacteriaceae</taxon>
        <taxon>Galliscardovia</taxon>
    </lineage>
</organism>
<dbReference type="Gene3D" id="3.30.230.10">
    <property type="match status" value="1"/>
</dbReference>
<dbReference type="SUPFAM" id="SSF54211">
    <property type="entry name" value="Ribosomal protein S5 domain 2-like"/>
    <property type="match status" value="1"/>
</dbReference>
<dbReference type="GO" id="GO:0042781">
    <property type="term" value="F:3'-tRNA processing endoribonuclease activity"/>
    <property type="evidence" value="ECO:0007669"/>
    <property type="project" value="TreeGrafter"/>
</dbReference>
<dbReference type="Proteomes" id="UP000619536">
    <property type="component" value="Unassembled WGS sequence"/>
</dbReference>
<dbReference type="GO" id="GO:0030677">
    <property type="term" value="C:ribonuclease P complex"/>
    <property type="evidence" value="ECO:0007669"/>
    <property type="project" value="TreeGrafter"/>
</dbReference>
<dbReference type="NCBIfam" id="TIGR00188">
    <property type="entry name" value="rnpA"/>
    <property type="match status" value="1"/>
</dbReference>
<proteinExistence type="predicted"/>
<dbReference type="GO" id="GO:0004526">
    <property type="term" value="F:ribonuclease P activity"/>
    <property type="evidence" value="ECO:0007669"/>
    <property type="project" value="UniProtKB-UniRule"/>
</dbReference>
<sequence length="118" mass="13419">MVHFHIRSVNQQIDEIQSAEKPQVCRRECAEDTQRRLGLAVSKAVGNAVARNHVKRRLRVLAKHYETLLPQYCDVVIRAKPTANHVSFAQLDQQIARTFTSIAHKATKHESAKHTVSE</sequence>
<evidence type="ECO:0000256" key="6">
    <source>
        <dbReference type="NCBIfam" id="TIGR00188"/>
    </source>
</evidence>